<keyword evidence="2" id="KW-0865">Zymogen</keyword>
<gene>
    <name evidence="7" type="ORF">FOL47_005782</name>
</gene>
<dbReference type="GO" id="GO:0006508">
    <property type="term" value="P:proteolysis"/>
    <property type="evidence" value="ECO:0007669"/>
    <property type="project" value="InterPro"/>
</dbReference>
<comment type="similarity">
    <text evidence="1">Belongs to the peptidase C1 family.</text>
</comment>
<evidence type="ECO:0000256" key="1">
    <source>
        <dbReference type="ARBA" id="ARBA00008455"/>
    </source>
</evidence>
<keyword evidence="8" id="KW-1185">Reference proteome</keyword>
<comment type="caution">
    <text evidence="7">The sequence shown here is derived from an EMBL/GenBank/DDBJ whole genome shotgun (WGS) entry which is preliminary data.</text>
</comment>
<dbReference type="InterPro" id="IPR000668">
    <property type="entry name" value="Peptidase_C1A_C"/>
</dbReference>
<keyword evidence="3" id="KW-1015">Disulfide bond</keyword>
<dbReference type="FunFam" id="3.90.70.10:FF:000332">
    <property type="entry name" value="Cathepsin L1"/>
    <property type="match status" value="1"/>
</dbReference>
<dbReference type="InterPro" id="IPR039417">
    <property type="entry name" value="Peptidase_C1A_papain-like"/>
</dbReference>
<dbReference type="Pfam" id="PF08246">
    <property type="entry name" value="Inhibitor_I29"/>
    <property type="match status" value="1"/>
</dbReference>
<feature type="signal peptide" evidence="4">
    <location>
        <begin position="1"/>
        <end position="18"/>
    </location>
</feature>
<proteinExistence type="inferred from homology"/>
<evidence type="ECO:0000259" key="6">
    <source>
        <dbReference type="SMART" id="SM00848"/>
    </source>
</evidence>
<evidence type="ECO:0000259" key="5">
    <source>
        <dbReference type="SMART" id="SM00645"/>
    </source>
</evidence>
<evidence type="ECO:0000313" key="8">
    <source>
        <dbReference type="Proteomes" id="UP000591131"/>
    </source>
</evidence>
<dbReference type="GO" id="GO:0008234">
    <property type="term" value="F:cysteine-type peptidase activity"/>
    <property type="evidence" value="ECO:0007669"/>
    <property type="project" value="InterPro"/>
</dbReference>
<dbReference type="InterPro" id="IPR000169">
    <property type="entry name" value="Pept_cys_AS"/>
</dbReference>
<feature type="chain" id="PRO_5029570099" evidence="4">
    <location>
        <begin position="19"/>
        <end position="328"/>
    </location>
</feature>
<dbReference type="CDD" id="cd02248">
    <property type="entry name" value="Peptidase_C1A"/>
    <property type="match status" value="1"/>
</dbReference>
<sequence length="328" mass="36006">MRASILSIVLVAVGCTQDIDMFASYKKEHKLDFGSDDDYRFEVFKSNIEYINEVNSQGLSYKLGITPFTHLTRAEFEERMTSRFYGGYLNYLRSSGFLITNYSASQISGIPDTMNYVDKGWVTGVKNQGYCGSCWAFSTTGSLEAVHKNVTGDLVSLSEQELVSCSTPYGNQGCRGGLELQAFRYVNDHGLGSEKDYPYTASQSTCNITGVKRVIKPHTIGYRIVKAGSKKGLLQAVVEAGPVTVGLDGTGVFQLYKGGVLDSGCGTSINHGALLVGYNMNSEQPYYLVKNSWGEKWGEDGYIRIAIDDSEDGVCGILKEPSFPFHRA</sequence>
<dbReference type="Proteomes" id="UP000591131">
    <property type="component" value="Unassembled WGS sequence"/>
</dbReference>
<dbReference type="SMART" id="SM00848">
    <property type="entry name" value="Inhibitor_I29"/>
    <property type="match status" value="1"/>
</dbReference>
<evidence type="ECO:0000256" key="2">
    <source>
        <dbReference type="ARBA" id="ARBA00023145"/>
    </source>
</evidence>
<keyword evidence="4" id="KW-0732">Signal</keyword>
<dbReference type="SMART" id="SM00645">
    <property type="entry name" value="Pept_C1"/>
    <property type="match status" value="1"/>
</dbReference>
<dbReference type="EMBL" id="JAAPAO010000032">
    <property type="protein sequence ID" value="KAF4676629.1"/>
    <property type="molecule type" value="Genomic_DNA"/>
</dbReference>
<name>A0A7J6MYB4_PERCH</name>
<dbReference type="AlphaFoldDB" id="A0A7J6MYB4"/>
<dbReference type="OrthoDB" id="190265at2759"/>
<dbReference type="PANTHER" id="PTHR12411">
    <property type="entry name" value="CYSTEINE PROTEASE FAMILY C1-RELATED"/>
    <property type="match status" value="1"/>
</dbReference>
<reference evidence="7 8" key="1">
    <citation type="submission" date="2020-04" db="EMBL/GenBank/DDBJ databases">
        <title>Perkinsus chesapeaki whole genome sequence.</title>
        <authorList>
            <person name="Bogema D.R."/>
        </authorList>
    </citation>
    <scope>NUCLEOTIDE SEQUENCE [LARGE SCALE GENOMIC DNA]</scope>
    <source>
        <strain evidence="7">ATCC PRA-425</strain>
    </source>
</reference>
<dbReference type="InterPro" id="IPR038765">
    <property type="entry name" value="Papain-like_cys_pep_sf"/>
</dbReference>
<feature type="domain" description="Peptidase C1A papain C-terminal" evidence="5">
    <location>
        <begin position="110"/>
        <end position="325"/>
    </location>
</feature>
<dbReference type="InterPro" id="IPR013201">
    <property type="entry name" value="Prot_inhib_I29"/>
</dbReference>
<dbReference type="PROSITE" id="PS00139">
    <property type="entry name" value="THIOL_PROTEASE_CYS"/>
    <property type="match status" value="1"/>
</dbReference>
<evidence type="ECO:0000256" key="4">
    <source>
        <dbReference type="SAM" id="SignalP"/>
    </source>
</evidence>
<evidence type="ECO:0000256" key="3">
    <source>
        <dbReference type="ARBA" id="ARBA00023157"/>
    </source>
</evidence>
<dbReference type="InterPro" id="IPR013128">
    <property type="entry name" value="Peptidase_C1A"/>
</dbReference>
<dbReference type="PRINTS" id="PR00705">
    <property type="entry name" value="PAPAIN"/>
</dbReference>
<organism evidence="7 8">
    <name type="scientific">Perkinsus chesapeaki</name>
    <name type="common">Clam parasite</name>
    <name type="synonym">Perkinsus andrewsi</name>
    <dbReference type="NCBI Taxonomy" id="330153"/>
    <lineage>
        <taxon>Eukaryota</taxon>
        <taxon>Sar</taxon>
        <taxon>Alveolata</taxon>
        <taxon>Perkinsozoa</taxon>
        <taxon>Perkinsea</taxon>
        <taxon>Perkinsida</taxon>
        <taxon>Perkinsidae</taxon>
        <taxon>Perkinsus</taxon>
    </lineage>
</organism>
<dbReference type="PROSITE" id="PS51257">
    <property type="entry name" value="PROKAR_LIPOPROTEIN"/>
    <property type="match status" value="1"/>
</dbReference>
<dbReference type="Pfam" id="PF00112">
    <property type="entry name" value="Peptidase_C1"/>
    <property type="match status" value="1"/>
</dbReference>
<dbReference type="SUPFAM" id="SSF54001">
    <property type="entry name" value="Cysteine proteinases"/>
    <property type="match status" value="1"/>
</dbReference>
<feature type="domain" description="Cathepsin propeptide inhibitor" evidence="6">
    <location>
        <begin position="22"/>
        <end position="76"/>
    </location>
</feature>
<dbReference type="Gene3D" id="3.90.70.10">
    <property type="entry name" value="Cysteine proteinases"/>
    <property type="match status" value="1"/>
</dbReference>
<accession>A0A7J6MYB4</accession>
<protein>
    <submittedName>
        <fullName evidence="7">Uncharacterized protein</fullName>
    </submittedName>
</protein>
<evidence type="ECO:0000313" key="7">
    <source>
        <dbReference type="EMBL" id="KAF4676629.1"/>
    </source>
</evidence>